<keyword evidence="2" id="KW-0456">Lyase</keyword>
<dbReference type="STRING" id="76731.RD2015_3446"/>
<feature type="domain" description="DJ-1/PfpI" evidence="4">
    <location>
        <begin position="25"/>
        <end position="216"/>
    </location>
</feature>
<dbReference type="PATRIC" id="fig|76731.3.peg.3533"/>
<evidence type="ECO:0000313" key="5">
    <source>
        <dbReference type="EMBL" id="ALV07903.1"/>
    </source>
</evidence>
<accession>A0A0U3LII7</accession>
<comment type="similarity">
    <text evidence="3">Belongs to the peptidase C56 family. HSP31-like subfamily.</text>
</comment>
<dbReference type="AlphaFoldDB" id="A0A0U3LII7"/>
<dbReference type="GO" id="GO:0019243">
    <property type="term" value="P:methylglyoxal catabolic process to D-lactate via S-lactoyl-glutathione"/>
    <property type="evidence" value="ECO:0007669"/>
    <property type="project" value="TreeGrafter"/>
</dbReference>
<evidence type="ECO:0000256" key="2">
    <source>
        <dbReference type="ARBA" id="ARBA00023239"/>
    </source>
</evidence>
<dbReference type="GO" id="GO:0005737">
    <property type="term" value="C:cytoplasm"/>
    <property type="evidence" value="ECO:0007669"/>
    <property type="project" value="TreeGrafter"/>
</dbReference>
<dbReference type="InterPro" id="IPR050325">
    <property type="entry name" value="Prot/Nucl_acid_deglycase"/>
</dbReference>
<evidence type="ECO:0000256" key="3">
    <source>
        <dbReference type="ARBA" id="ARBA00038493"/>
    </source>
</evidence>
<reference evidence="5 6" key="1">
    <citation type="submission" date="2015-12" db="EMBL/GenBank/DDBJ databases">
        <title>Complete genome of Roseateles depolymerans KCTC 42856.</title>
        <authorList>
            <person name="Kim K.M."/>
        </authorList>
    </citation>
    <scope>NUCLEOTIDE SEQUENCE [LARGE SCALE GENOMIC DNA]</scope>
    <source>
        <strain evidence="5 6">KCTC 42856</strain>
    </source>
</reference>
<keyword evidence="1" id="KW-0346">Stress response</keyword>
<dbReference type="Pfam" id="PF01965">
    <property type="entry name" value="DJ-1_PfpI"/>
    <property type="match status" value="1"/>
</dbReference>
<evidence type="ECO:0000259" key="4">
    <source>
        <dbReference type="Pfam" id="PF01965"/>
    </source>
</evidence>
<dbReference type="InterPro" id="IPR002818">
    <property type="entry name" value="DJ-1/PfpI"/>
</dbReference>
<proteinExistence type="inferred from homology"/>
<dbReference type="InterPro" id="IPR029062">
    <property type="entry name" value="Class_I_gatase-like"/>
</dbReference>
<protein>
    <recommendedName>
        <fullName evidence="4">DJ-1/PfpI domain-containing protein</fullName>
    </recommendedName>
</protein>
<dbReference type="KEGG" id="rdp:RD2015_3446"/>
<evidence type="ECO:0000256" key="1">
    <source>
        <dbReference type="ARBA" id="ARBA00023016"/>
    </source>
</evidence>
<sequence length="224" mass="23949">MRALIVATSCNQLPSGHPTGLWAEEFAVPYMALTKAGVQVTVASPAGGAVPIDEKSQPSEKEAQEWASALSALHTTRTLASVKDEAFDLIFLPGGHGPMVDLATDNTLQEMLSRQDAEGKLIAAVCHGPAGLLHVRRRDGSPLLKGRRVTGFTNMEERLAGLHDKVPFLLEDEMKAQGGDYHSALLPMLSHVERDGHLITGQNPRSSEAIGEAMVEALNPAHAH</sequence>
<evidence type="ECO:0000313" key="6">
    <source>
        <dbReference type="Proteomes" id="UP000060699"/>
    </source>
</evidence>
<dbReference type="EMBL" id="CP013729">
    <property type="protein sequence ID" value="ALV07903.1"/>
    <property type="molecule type" value="Genomic_DNA"/>
</dbReference>
<dbReference type="RefSeq" id="WP_058935951.1">
    <property type="nucleotide sequence ID" value="NZ_CP013729.1"/>
</dbReference>
<gene>
    <name evidence="5" type="ORF">RD2015_3446</name>
</gene>
<dbReference type="Gene3D" id="3.40.50.880">
    <property type="match status" value="1"/>
</dbReference>
<dbReference type="PANTHER" id="PTHR48094:SF11">
    <property type="entry name" value="GLUTATHIONE-INDEPENDENT GLYOXALASE HSP31-RELATED"/>
    <property type="match status" value="1"/>
</dbReference>
<name>A0A0U3LII7_9BURK</name>
<organism evidence="5 6">
    <name type="scientific">Roseateles depolymerans</name>
    <dbReference type="NCBI Taxonomy" id="76731"/>
    <lineage>
        <taxon>Bacteria</taxon>
        <taxon>Pseudomonadati</taxon>
        <taxon>Pseudomonadota</taxon>
        <taxon>Betaproteobacteria</taxon>
        <taxon>Burkholderiales</taxon>
        <taxon>Sphaerotilaceae</taxon>
        <taxon>Roseateles</taxon>
    </lineage>
</organism>
<dbReference type="GO" id="GO:0019172">
    <property type="term" value="F:glyoxalase III activity"/>
    <property type="evidence" value="ECO:0007669"/>
    <property type="project" value="TreeGrafter"/>
</dbReference>
<dbReference type="SUPFAM" id="SSF52317">
    <property type="entry name" value="Class I glutamine amidotransferase-like"/>
    <property type="match status" value="1"/>
</dbReference>
<dbReference type="Proteomes" id="UP000060699">
    <property type="component" value="Chromosome"/>
</dbReference>
<dbReference type="PANTHER" id="PTHR48094">
    <property type="entry name" value="PROTEIN/NUCLEIC ACID DEGLYCASE DJ-1-RELATED"/>
    <property type="match status" value="1"/>
</dbReference>
<dbReference type="CDD" id="cd03141">
    <property type="entry name" value="GATase1_Hsp31_like"/>
    <property type="match status" value="1"/>
</dbReference>
<dbReference type="OrthoDB" id="9792284at2"/>
<keyword evidence="6" id="KW-1185">Reference proteome</keyword>